<gene>
    <name evidence="1" type="ORF">NCS57_00814400</name>
</gene>
<organism evidence="1 2">
    <name type="scientific">Fusarium keratoplasticum</name>
    <dbReference type="NCBI Taxonomy" id="1328300"/>
    <lineage>
        <taxon>Eukaryota</taxon>
        <taxon>Fungi</taxon>
        <taxon>Dikarya</taxon>
        <taxon>Ascomycota</taxon>
        <taxon>Pezizomycotina</taxon>
        <taxon>Sordariomycetes</taxon>
        <taxon>Hypocreomycetidae</taxon>
        <taxon>Hypocreales</taxon>
        <taxon>Nectriaceae</taxon>
        <taxon>Fusarium</taxon>
        <taxon>Fusarium solani species complex</taxon>
    </lineage>
</organism>
<accession>A0ACC0QTV3</accession>
<name>A0ACC0QTV3_9HYPO</name>
<reference evidence="1" key="1">
    <citation type="submission" date="2022-06" db="EMBL/GenBank/DDBJ databases">
        <title>Fusarium solani species complex genomes reveal bases of compartmentalisation and animal pathogenesis.</title>
        <authorList>
            <person name="Tsai I.J."/>
        </authorList>
    </citation>
    <scope>NUCLEOTIDE SEQUENCE</scope>
    <source>
        <strain evidence="1">Fu6.1</strain>
    </source>
</reference>
<evidence type="ECO:0000313" key="1">
    <source>
        <dbReference type="EMBL" id="KAI8665915.1"/>
    </source>
</evidence>
<dbReference type="EMBL" id="CM046508">
    <property type="protein sequence ID" value="KAI8665915.1"/>
    <property type="molecule type" value="Genomic_DNA"/>
</dbReference>
<protein>
    <submittedName>
        <fullName evidence="1">Fungal-trans domain-containing protein</fullName>
    </submittedName>
</protein>
<comment type="caution">
    <text evidence="1">The sequence shown here is derived from an EMBL/GenBank/DDBJ whole genome shotgun (WGS) entry which is preliminary data.</text>
</comment>
<keyword evidence="2" id="KW-1185">Reference proteome</keyword>
<proteinExistence type="predicted"/>
<dbReference type="Proteomes" id="UP001065298">
    <property type="component" value="Chromosome 6"/>
</dbReference>
<evidence type="ECO:0000313" key="2">
    <source>
        <dbReference type="Proteomes" id="UP001065298"/>
    </source>
</evidence>
<sequence>MHLASHTWMRPEPLEKTLERLSRLGYTSIELAGEPDQFPVEETRRLLKKYNIKCWGTVTIQQGKRNLIAADAQQRRDTINYMKDVVTLSAELGGQIVTIVPGNVGTIIPTSTPENEWKWAVEGLREVAAFAKEKGIRVGLEPLNRFETYFLNRTNQALALADEVGYDVGIAFDPFHLALEEKDLFAAIRACRCRIVDFHVGDNNRLAPGDGSLDWPKIMEALVDAGYDGALSVEFMPSIDRTPVGKFELYHSAQSGCDFCKFIVDCYKETLIEEAGQAEGTLPENGPTGWIDTEDAANQSLFVMSRRPASSPVKIAIGASHLIFKNKFKDAEVFDTLMVEVDDFPLLQLNLIAPRDEAATIRGYRVGRHHIDPDLGSSANLNIAKGWLNDCRHSHAACHSTETSYLPTRVLDVGTPGEPPSCRLVETDGRRGRYVSLSHCWGGEISPKLTTHTLPGFLASIPIKALPASFQDAVRITRSLGMRHLWIDALCVLQDSQEDWAHESKVMGDIYRGSAVTLCAMTSTGSRDGILKKASQPIPTPIYLRVFPDRDDVATVSNLYYTSAWSQRGWTFQENALSLRSLFFDDRQIYWKCPTHFRSLDGLPSGDALFPYLSHLKPLAPVLQPSIPRKTDLADINEIKSGYYQLVRDYSDRVFTYDSDKLPAFAGLAQRFLPVFSGEYLAGLWSSDFARGLVWRASSGLSCHHVRPYRAPSWSWAAINGAMMYSTVGGDWKDLLSLISWDIRPVSGFNPFGEVSGGHATSTSELSGLLMPATFAEEERPSNARIHTLEEENAQLRELLRLQSVSLNREQPSRTSQPSLDDPILVPNHHDSTSDTTHVSETVDGPHHDVSLSHSATPDEANQTPFHGPSSVVFEPESPMPAPGGTVESFNLVAKNQLLAETTRQRQYEIINLKSGKLDFGGIDPVLGIQLLSNFWNRQHYAGSIVYRPAFMRDMVCKGPYYSGLLLNAILFAGSKYSDDPAVRSNASDKNSAGRPFRAKFERILHGSQVLFKSRVTTIQALLIVADALFSWCDETSLSWHYMGLAISMIVDLGIHIDGAASGKSANYTPEDTEVHRRVFWATFTLDKVQSIYQGRPARLREADNRVPIQFLDEYEELEEFNTNTYSERPAQLGCPTYSVSTFKQLCKLSIIMDRILCNLYSEKSCSRDPQELFDASNSLHSELKRWRSEMPAHLLVHLNNPGNSTILPHTLSLLAMYNSLVILLHRPFVSDGHLQSVSSSAARDAFSHCAVAALEIHHMLQVYRQHFCLKSVPYFVSYATYVSATIHVRMAAQRGPESGAHKYLRSCLEVLGEHQAKCFAPRRTMRVLLAIMDRLNVHVGDFSALATSSCQAVEAAQLVEPPSSQQTLQALDPSEQLLNDHQGDLDLILTDLDMDEIMKTFNLAPEVQPVSINEDLRAERLLPSQDVLPLSDVLFGFDFNTI</sequence>